<proteinExistence type="predicted"/>
<evidence type="ECO:0000313" key="3">
    <source>
        <dbReference type="Proteomes" id="UP001409291"/>
    </source>
</evidence>
<protein>
    <submittedName>
        <fullName evidence="2">Suppressor of fused domain protein</fullName>
    </submittedName>
</protein>
<feature type="domain" description="Suppressor of fused-like" evidence="1">
    <location>
        <begin position="40"/>
        <end position="182"/>
    </location>
</feature>
<accession>A0ABV0C093</accession>
<reference evidence="2 3" key="1">
    <citation type="submission" date="2024-04" db="EMBL/GenBank/DDBJ databases">
        <title>WGS of bacteria from Torrens River.</title>
        <authorList>
            <person name="Wyrsch E.R."/>
            <person name="Drigo B."/>
        </authorList>
    </citation>
    <scope>NUCLEOTIDE SEQUENCE [LARGE SCALE GENOMIC DNA]</scope>
    <source>
        <strain evidence="2 3">TWI391</strain>
    </source>
</reference>
<dbReference type="Proteomes" id="UP001409291">
    <property type="component" value="Unassembled WGS sequence"/>
</dbReference>
<name>A0ABV0C093_9SPHI</name>
<comment type="caution">
    <text evidence="2">The sequence shown here is derived from an EMBL/GenBank/DDBJ whole genome shotgun (WGS) entry which is preliminary data.</text>
</comment>
<organism evidence="2 3">
    <name type="scientific">Sphingobacterium kitahiroshimense</name>
    <dbReference type="NCBI Taxonomy" id="470446"/>
    <lineage>
        <taxon>Bacteria</taxon>
        <taxon>Pseudomonadati</taxon>
        <taxon>Bacteroidota</taxon>
        <taxon>Sphingobacteriia</taxon>
        <taxon>Sphingobacteriales</taxon>
        <taxon>Sphingobacteriaceae</taxon>
        <taxon>Sphingobacterium</taxon>
    </lineage>
</organism>
<gene>
    <name evidence="2" type="ORF">ABE541_24035</name>
</gene>
<dbReference type="RefSeq" id="WP_183914209.1">
    <property type="nucleotide sequence ID" value="NZ_JBDJLH010000015.1"/>
</dbReference>
<keyword evidence="3" id="KW-1185">Reference proteome</keyword>
<sequence>MINVYIDKLKRHYEQYFGISGIVHKIDKGPINKLDPEFFILEFPPNQIHNMYTYCTVGMSLNRWDENLIELFIYAAEKNSLLVDLLCYCASYHRNDAPLNLHHTVNLGQPWLGESLCDHGFISFPYLEKPDFEQIDIDHKTIKCFWYIPITKAERDFKIEFGYDALETIFEEKELNYLSPKRASLI</sequence>
<dbReference type="Pfam" id="PF05076">
    <property type="entry name" value="SUFU"/>
    <property type="match status" value="1"/>
</dbReference>
<evidence type="ECO:0000313" key="2">
    <source>
        <dbReference type="EMBL" id="MEN5380356.1"/>
    </source>
</evidence>
<dbReference type="EMBL" id="JBDJNQ010000016">
    <property type="protein sequence ID" value="MEN5380356.1"/>
    <property type="molecule type" value="Genomic_DNA"/>
</dbReference>
<dbReference type="InterPro" id="IPR020941">
    <property type="entry name" value="SUFU-like_domain"/>
</dbReference>
<evidence type="ECO:0000259" key="1">
    <source>
        <dbReference type="Pfam" id="PF05076"/>
    </source>
</evidence>